<protein>
    <recommendedName>
        <fullName evidence="4">G-protein coupled receptors family 1 profile domain-containing protein</fullName>
    </recommendedName>
</protein>
<keyword evidence="2" id="KW-0812">Transmembrane</keyword>
<evidence type="ECO:0000256" key="2">
    <source>
        <dbReference type="SAM" id="Phobius"/>
    </source>
</evidence>
<dbReference type="AlphaFoldDB" id="A0A182IT33"/>
<evidence type="ECO:0008006" key="4">
    <source>
        <dbReference type="Google" id="ProtNLM"/>
    </source>
</evidence>
<evidence type="ECO:0000256" key="1">
    <source>
        <dbReference type="SAM" id="MobiDB-lite"/>
    </source>
</evidence>
<accession>A0A182IT33</accession>
<organism evidence="3">
    <name type="scientific">Anopheles atroparvus</name>
    <name type="common">European mosquito</name>
    <dbReference type="NCBI Taxonomy" id="41427"/>
    <lineage>
        <taxon>Eukaryota</taxon>
        <taxon>Metazoa</taxon>
        <taxon>Ecdysozoa</taxon>
        <taxon>Arthropoda</taxon>
        <taxon>Hexapoda</taxon>
        <taxon>Insecta</taxon>
        <taxon>Pterygota</taxon>
        <taxon>Neoptera</taxon>
        <taxon>Endopterygota</taxon>
        <taxon>Diptera</taxon>
        <taxon>Nematocera</taxon>
        <taxon>Culicoidea</taxon>
        <taxon>Culicidae</taxon>
        <taxon>Anophelinae</taxon>
        <taxon>Anopheles</taxon>
    </lineage>
</organism>
<dbReference type="STRING" id="41427.A0A182IT33"/>
<dbReference type="VEuPathDB" id="VectorBase:AATE004946"/>
<evidence type="ECO:0000313" key="3">
    <source>
        <dbReference type="EnsemblMetazoa" id="AATE004946-PA.1"/>
    </source>
</evidence>
<feature type="compositionally biased region" description="Gly residues" evidence="1">
    <location>
        <begin position="55"/>
        <end position="65"/>
    </location>
</feature>
<name>A0A182IT33_ANOAO</name>
<feature type="transmembrane region" description="Helical" evidence="2">
    <location>
        <begin position="112"/>
        <end position="133"/>
    </location>
</feature>
<keyword evidence="2" id="KW-0472">Membrane</keyword>
<keyword evidence="2" id="KW-1133">Transmembrane helix</keyword>
<feature type="region of interest" description="Disordered" evidence="1">
    <location>
        <begin position="48"/>
        <end position="67"/>
    </location>
</feature>
<sequence length="167" mass="16712">MVAAGELTTQTPEVSAAPLLGAAALLNDTLVTVASAIASPGASTGLAASSMAPTSGGGAGEGGEVPGHRMGAFWNETTELLAVNGTETTASTTIVEPADRLVELTVLCLKSLIFGSIIIGAVLGNALVIISVHKNRKLSGGHRAHSEDNRRIVATVVGSSRVGDSNN</sequence>
<reference evidence="3" key="1">
    <citation type="submission" date="2022-08" db="UniProtKB">
        <authorList>
            <consortium name="EnsemblMetazoa"/>
        </authorList>
    </citation>
    <scope>IDENTIFICATION</scope>
    <source>
        <strain evidence="3">EBRO</strain>
    </source>
</reference>
<proteinExistence type="predicted"/>
<dbReference type="EnsemblMetazoa" id="AATE004946-RA">
    <property type="protein sequence ID" value="AATE004946-PA.1"/>
    <property type="gene ID" value="AATE004946"/>
</dbReference>